<evidence type="ECO:0000313" key="3">
    <source>
        <dbReference type="Proteomes" id="UP000027931"/>
    </source>
</evidence>
<dbReference type="EMBL" id="JMIR01000094">
    <property type="protein sequence ID" value="KEO80795.1"/>
    <property type="molecule type" value="Genomic_DNA"/>
</dbReference>
<sequence>MVDGWEEAMVISNRFVKKRAISQSQPEQVIRGPREGFIEMLMTNLSLLRYRLPTADFRVKMMKVGRMTVDVTVSPWIRRAGMMVR</sequence>
<evidence type="ECO:0000313" key="2">
    <source>
        <dbReference type="EMBL" id="KEO80795.1"/>
    </source>
</evidence>
<reference evidence="2 3" key="1">
    <citation type="journal article" date="2013" name="Int. J. Syst. Evol. Microbiol.">
        <title>Tumebacillus flagellatus sp. nov., an alpha-amylase/pullulanase-producing bacterium isolated from cassava wastewater.</title>
        <authorList>
            <person name="Wang Q."/>
            <person name="Xie N."/>
            <person name="Qin Y."/>
            <person name="Shen N."/>
            <person name="Zhu J."/>
            <person name="Mi H."/>
            <person name="Huang R."/>
        </authorList>
    </citation>
    <scope>NUCLEOTIDE SEQUENCE [LARGE SCALE GENOMIC DNA]</scope>
    <source>
        <strain evidence="2 3">GST4</strain>
    </source>
</reference>
<dbReference type="STRING" id="1157490.EL26_24405"/>
<dbReference type="Proteomes" id="UP000027931">
    <property type="component" value="Unassembled WGS sequence"/>
</dbReference>
<organism evidence="2 3">
    <name type="scientific">Tumebacillus flagellatus</name>
    <dbReference type="NCBI Taxonomy" id="1157490"/>
    <lineage>
        <taxon>Bacteria</taxon>
        <taxon>Bacillati</taxon>
        <taxon>Bacillota</taxon>
        <taxon>Bacilli</taxon>
        <taxon>Bacillales</taxon>
        <taxon>Alicyclobacillaceae</taxon>
        <taxon>Tumebacillus</taxon>
    </lineage>
</organism>
<dbReference type="GO" id="GO:0016020">
    <property type="term" value="C:membrane"/>
    <property type="evidence" value="ECO:0007669"/>
    <property type="project" value="InterPro"/>
</dbReference>
<gene>
    <name evidence="2" type="ORF">EL26_24405</name>
</gene>
<keyword evidence="1" id="KW-0472">Membrane</keyword>
<evidence type="ECO:0000256" key="1">
    <source>
        <dbReference type="ARBA" id="ARBA00023136"/>
    </source>
</evidence>
<dbReference type="AlphaFoldDB" id="A0A074LJM0"/>
<accession>A0A074LJM0</accession>
<name>A0A074LJM0_9BACL</name>
<dbReference type="GO" id="GO:0009847">
    <property type="term" value="P:spore germination"/>
    <property type="evidence" value="ECO:0007669"/>
    <property type="project" value="InterPro"/>
</dbReference>
<dbReference type="Pfam" id="PF03323">
    <property type="entry name" value="GerA"/>
    <property type="match status" value="1"/>
</dbReference>
<keyword evidence="3" id="KW-1185">Reference proteome</keyword>
<comment type="caution">
    <text evidence="2">The sequence shown here is derived from an EMBL/GenBank/DDBJ whole genome shotgun (WGS) entry which is preliminary data.</text>
</comment>
<proteinExistence type="predicted"/>
<protein>
    <submittedName>
        <fullName evidence="2">Uncharacterized protein</fullName>
    </submittedName>
</protein>
<dbReference type="InterPro" id="IPR004995">
    <property type="entry name" value="Spore_Ger"/>
</dbReference>